<dbReference type="Pfam" id="PF03466">
    <property type="entry name" value="LysR_substrate"/>
    <property type="match status" value="1"/>
</dbReference>
<dbReference type="EMBL" id="NOVD01000035">
    <property type="protein sequence ID" value="PCK24203.1"/>
    <property type="molecule type" value="Genomic_DNA"/>
</dbReference>
<evidence type="ECO:0000256" key="4">
    <source>
        <dbReference type="ARBA" id="ARBA00023159"/>
    </source>
</evidence>
<dbReference type="Pfam" id="PF00126">
    <property type="entry name" value="HTH_1"/>
    <property type="match status" value="1"/>
</dbReference>
<evidence type="ECO:0000256" key="5">
    <source>
        <dbReference type="ARBA" id="ARBA00023163"/>
    </source>
</evidence>
<dbReference type="InterPro" id="IPR005119">
    <property type="entry name" value="LysR_subst-bd"/>
</dbReference>
<keyword evidence="5" id="KW-0804">Transcription</keyword>
<dbReference type="SUPFAM" id="SSF46785">
    <property type="entry name" value="Winged helix' DNA-binding domain"/>
    <property type="match status" value="1"/>
</dbReference>
<evidence type="ECO:0000256" key="3">
    <source>
        <dbReference type="ARBA" id="ARBA00023125"/>
    </source>
</evidence>
<accession>A0A2A5J3W7</accession>
<dbReference type="Gene3D" id="1.10.10.10">
    <property type="entry name" value="Winged helix-like DNA-binding domain superfamily/Winged helix DNA-binding domain"/>
    <property type="match status" value="1"/>
</dbReference>
<organism evidence="6 7">
    <name type="scientific">Rhodococcus qingshengii</name>
    <dbReference type="NCBI Taxonomy" id="334542"/>
    <lineage>
        <taxon>Bacteria</taxon>
        <taxon>Bacillati</taxon>
        <taxon>Actinomycetota</taxon>
        <taxon>Actinomycetes</taxon>
        <taxon>Mycobacteriales</taxon>
        <taxon>Nocardiaceae</taxon>
        <taxon>Rhodococcus</taxon>
        <taxon>Rhodococcus erythropolis group</taxon>
    </lineage>
</organism>
<evidence type="ECO:0000256" key="1">
    <source>
        <dbReference type="ARBA" id="ARBA00009437"/>
    </source>
</evidence>
<dbReference type="Gene3D" id="3.40.190.10">
    <property type="entry name" value="Periplasmic binding protein-like II"/>
    <property type="match status" value="2"/>
</dbReference>
<name>A0A2A5J3W7_RHOSG</name>
<dbReference type="Proteomes" id="UP000230886">
    <property type="component" value="Unassembled WGS sequence"/>
</dbReference>
<comment type="caution">
    <text evidence="6">The sequence shown here is derived from an EMBL/GenBank/DDBJ whole genome shotgun (WGS) entry which is preliminary data.</text>
</comment>
<keyword evidence="3" id="KW-0238">DNA-binding</keyword>
<dbReference type="PANTHER" id="PTHR30346">
    <property type="entry name" value="TRANSCRIPTIONAL DUAL REGULATOR HCAR-RELATED"/>
    <property type="match status" value="1"/>
</dbReference>
<dbReference type="PROSITE" id="PS50931">
    <property type="entry name" value="HTH_LYSR"/>
    <property type="match status" value="1"/>
</dbReference>
<dbReference type="GeneID" id="64141721"/>
<reference evidence="6 7" key="1">
    <citation type="submission" date="2017-07" db="EMBL/GenBank/DDBJ databases">
        <title>Draft sequence of Rhodococcus enclensis 23b-28.</title>
        <authorList>
            <person name="Besaury L."/>
            <person name="Sancelme M."/>
            <person name="Amato P."/>
            <person name="Lallement A."/>
            <person name="Delort A.-M."/>
        </authorList>
    </citation>
    <scope>NUCLEOTIDE SEQUENCE [LARGE SCALE GENOMIC DNA]</scope>
    <source>
        <strain evidence="6 7">23b-28</strain>
    </source>
</reference>
<protein>
    <submittedName>
        <fullName evidence="6">LysR family transcriptional regulator</fullName>
    </submittedName>
</protein>
<dbReference type="InterPro" id="IPR036390">
    <property type="entry name" value="WH_DNA-bd_sf"/>
</dbReference>
<accession>A0A7I8B744</accession>
<dbReference type="GO" id="GO:0003700">
    <property type="term" value="F:DNA-binding transcription factor activity"/>
    <property type="evidence" value="ECO:0007669"/>
    <property type="project" value="InterPro"/>
</dbReference>
<dbReference type="GO" id="GO:0003677">
    <property type="term" value="F:DNA binding"/>
    <property type="evidence" value="ECO:0007669"/>
    <property type="project" value="UniProtKB-KW"/>
</dbReference>
<dbReference type="GO" id="GO:0032993">
    <property type="term" value="C:protein-DNA complex"/>
    <property type="evidence" value="ECO:0007669"/>
    <property type="project" value="TreeGrafter"/>
</dbReference>
<evidence type="ECO:0000313" key="7">
    <source>
        <dbReference type="Proteomes" id="UP000230886"/>
    </source>
</evidence>
<keyword evidence="2" id="KW-0805">Transcription regulation</keyword>
<dbReference type="InterPro" id="IPR000847">
    <property type="entry name" value="LysR_HTH_N"/>
</dbReference>
<keyword evidence="4" id="KW-0010">Activator</keyword>
<evidence type="ECO:0000313" key="6">
    <source>
        <dbReference type="EMBL" id="PCK24203.1"/>
    </source>
</evidence>
<evidence type="ECO:0000256" key="2">
    <source>
        <dbReference type="ARBA" id="ARBA00023015"/>
    </source>
</evidence>
<dbReference type="SUPFAM" id="SSF53850">
    <property type="entry name" value="Periplasmic binding protein-like II"/>
    <property type="match status" value="1"/>
</dbReference>
<dbReference type="RefSeq" id="WP_064689462.1">
    <property type="nucleotide sequence ID" value="NZ_AP023172.1"/>
</dbReference>
<dbReference type="InterPro" id="IPR036388">
    <property type="entry name" value="WH-like_DNA-bd_sf"/>
</dbReference>
<dbReference type="AlphaFoldDB" id="A0A2A5J3W7"/>
<gene>
    <name evidence="6" type="ORF">CHR55_27060</name>
</gene>
<proteinExistence type="inferred from homology"/>
<comment type="similarity">
    <text evidence="1">Belongs to the LysR transcriptional regulatory family.</text>
</comment>
<dbReference type="PANTHER" id="PTHR30346:SF0">
    <property type="entry name" value="HCA OPERON TRANSCRIPTIONAL ACTIVATOR HCAR"/>
    <property type="match status" value="1"/>
</dbReference>
<sequence>MPRIDPAPTYTMRQLAAFVAVAETGTISAAAERLHLSPSALSAALTELERALKVQLCVRRRSFGIQLTRTGESVLVRARALLQQAGELESDALGTGGSVSGPIAIGCYPALGPTVLPSMIAGFTRENPDAQVEFREDTQNRLQTHLENGELDLAIAYDLDLSPQLRTVPLAIREPLIVLGAEHPLARSERPIHLPDLAEHPMVLLDAPPSTKHALDVCRAGGFAPKVAYRTANFETARAFVGRGLGWTLLLQRPKIDVTYEGLEVVVKTIASPAVPSVHVVLAWHQNTRLSRVARAFIEFVSPSETAQ</sequence>